<keyword evidence="2" id="KW-1185">Reference proteome</keyword>
<name>A0A6G7YMS8_9SPHN</name>
<proteinExistence type="predicted"/>
<reference evidence="1 2" key="1">
    <citation type="submission" date="2020-03" db="EMBL/GenBank/DDBJ databases">
        <title>Sphingomonas sp. nov., isolated from fish.</title>
        <authorList>
            <person name="Hyun D.-W."/>
            <person name="Bae J.-W."/>
        </authorList>
    </citation>
    <scope>NUCLEOTIDE SEQUENCE [LARGE SCALE GENOMIC DNA]</scope>
    <source>
        <strain evidence="1 2">HDW15B</strain>
    </source>
</reference>
<dbReference type="AlphaFoldDB" id="A0A6G7YMS8"/>
<dbReference type="Proteomes" id="UP000503222">
    <property type="component" value="Chromosome"/>
</dbReference>
<accession>A0A6G7YMS8</accession>
<sequence>MLDGSDGDDRLEGGSEGNVHANVAGYIILKGGRFRYGR</sequence>
<protein>
    <submittedName>
        <fullName evidence="1">Uncharacterized protein</fullName>
    </submittedName>
</protein>
<evidence type="ECO:0000313" key="1">
    <source>
        <dbReference type="EMBL" id="QIK78037.1"/>
    </source>
</evidence>
<dbReference type="RefSeq" id="WP_166410431.1">
    <property type="nucleotide sequence ID" value="NZ_CP049869.1"/>
</dbReference>
<organism evidence="1 2">
    <name type="scientific">Sphingomonas piscis</name>
    <dbReference type="NCBI Taxonomy" id="2714943"/>
    <lineage>
        <taxon>Bacteria</taxon>
        <taxon>Pseudomonadati</taxon>
        <taxon>Pseudomonadota</taxon>
        <taxon>Alphaproteobacteria</taxon>
        <taxon>Sphingomonadales</taxon>
        <taxon>Sphingomonadaceae</taxon>
        <taxon>Sphingomonas</taxon>
    </lineage>
</organism>
<dbReference type="KEGG" id="spii:G7077_03035"/>
<dbReference type="EMBL" id="CP049869">
    <property type="protein sequence ID" value="QIK78037.1"/>
    <property type="molecule type" value="Genomic_DNA"/>
</dbReference>
<evidence type="ECO:0000313" key="2">
    <source>
        <dbReference type="Proteomes" id="UP000503222"/>
    </source>
</evidence>
<gene>
    <name evidence="1" type="ORF">G7077_03035</name>
</gene>